<dbReference type="EMBL" id="FOUY01000051">
    <property type="protein sequence ID" value="SFO39585.1"/>
    <property type="molecule type" value="Genomic_DNA"/>
</dbReference>
<evidence type="ECO:0000313" key="1">
    <source>
        <dbReference type="EMBL" id="SFO39585.1"/>
    </source>
</evidence>
<dbReference type="AlphaFoldDB" id="A0A1I5GU95"/>
<organism evidence="1 2">
    <name type="scientific">Pseudonocardia ammonioxydans</name>
    <dbReference type="NCBI Taxonomy" id="260086"/>
    <lineage>
        <taxon>Bacteria</taxon>
        <taxon>Bacillati</taxon>
        <taxon>Actinomycetota</taxon>
        <taxon>Actinomycetes</taxon>
        <taxon>Pseudonocardiales</taxon>
        <taxon>Pseudonocardiaceae</taxon>
        <taxon>Pseudonocardia</taxon>
    </lineage>
</organism>
<reference evidence="1 2" key="1">
    <citation type="submission" date="2016-10" db="EMBL/GenBank/DDBJ databases">
        <authorList>
            <person name="de Groot N.N."/>
        </authorList>
    </citation>
    <scope>NUCLEOTIDE SEQUENCE [LARGE SCALE GENOMIC DNA]</scope>
    <source>
        <strain evidence="1 2">CGMCC 4.1877</strain>
    </source>
</reference>
<accession>A0A1I5GU95</accession>
<evidence type="ECO:0000313" key="2">
    <source>
        <dbReference type="Proteomes" id="UP000199614"/>
    </source>
</evidence>
<keyword evidence="2" id="KW-1185">Reference proteome</keyword>
<gene>
    <name evidence="1" type="ORF">SAMN05216207_10518</name>
</gene>
<name>A0A1I5GU95_PSUAM</name>
<dbReference type="RefSeq" id="WP_093354380.1">
    <property type="nucleotide sequence ID" value="NZ_FOUY01000051.1"/>
</dbReference>
<dbReference type="Proteomes" id="UP000199614">
    <property type="component" value="Unassembled WGS sequence"/>
</dbReference>
<dbReference type="STRING" id="260086.SAMN05216207_10518"/>
<protein>
    <submittedName>
        <fullName evidence="1">Uncharacterized protein</fullName>
    </submittedName>
</protein>
<dbReference type="OrthoDB" id="9974930at2"/>
<proteinExistence type="predicted"/>
<sequence length="254" mass="27210">MKPIESDVGAVAARVAAALTALDEQTWRVAEDAGRVQLCSTSGDLLDLHMRGYGPQTGRLIVRCAEPADARDVPDLPDLAALRAQVTVDPGRPAERIAADLRRRLITAYRHVRPAARAWRRAADALAAAETAIVAEAEQHLAVLPGTVTTSTSSRLPALRLTTAHPHRGALERFRISQVHLALAPYLAGQPGTGDRPPLYTDVQLRVHPRLLPALTRAVAEVAATTDLTAVPPHQCPHAHQPVCPHGHNHPATP</sequence>